<evidence type="ECO:0000256" key="1">
    <source>
        <dbReference type="SAM" id="SignalP"/>
    </source>
</evidence>
<keyword evidence="1" id="KW-0732">Signal</keyword>
<feature type="chain" id="PRO_5005489558" evidence="1">
    <location>
        <begin position="18"/>
        <end position="81"/>
    </location>
</feature>
<name>A0A0K2VGC5_LEPSM</name>
<reference evidence="2" key="1">
    <citation type="submission" date="2014-05" db="EMBL/GenBank/DDBJ databases">
        <authorList>
            <person name="Chronopoulou M."/>
        </authorList>
    </citation>
    <scope>NUCLEOTIDE SEQUENCE</scope>
    <source>
        <tissue evidence="2">Whole organism</tissue>
    </source>
</reference>
<sequence length="81" mass="9287">MILAIGKIILLCPLIHQKSTYYQIDHCIILSYYFLRNIGTTAKHVLTIVPTTETTVSICPQLLILFLTNFTKCSQLYIKKL</sequence>
<feature type="signal peptide" evidence="1">
    <location>
        <begin position="1"/>
        <end position="17"/>
    </location>
</feature>
<evidence type="ECO:0000313" key="2">
    <source>
        <dbReference type="EMBL" id="CDW49503.1"/>
    </source>
</evidence>
<dbReference type="AlphaFoldDB" id="A0A0K2VGC5"/>
<dbReference type="EMBL" id="HACA01032142">
    <property type="protein sequence ID" value="CDW49503.1"/>
    <property type="molecule type" value="Transcribed_RNA"/>
</dbReference>
<accession>A0A0K2VGC5</accession>
<protein>
    <submittedName>
        <fullName evidence="2">Uncharacterized protein</fullName>
    </submittedName>
</protein>
<organism evidence="2">
    <name type="scientific">Lepeophtheirus salmonis</name>
    <name type="common">Salmon louse</name>
    <name type="synonym">Caligus salmonis</name>
    <dbReference type="NCBI Taxonomy" id="72036"/>
    <lineage>
        <taxon>Eukaryota</taxon>
        <taxon>Metazoa</taxon>
        <taxon>Ecdysozoa</taxon>
        <taxon>Arthropoda</taxon>
        <taxon>Crustacea</taxon>
        <taxon>Multicrustacea</taxon>
        <taxon>Hexanauplia</taxon>
        <taxon>Copepoda</taxon>
        <taxon>Siphonostomatoida</taxon>
        <taxon>Caligidae</taxon>
        <taxon>Lepeophtheirus</taxon>
    </lineage>
</organism>
<proteinExistence type="predicted"/>